<accession>A0A7C9EZ51</accession>
<evidence type="ECO:0000256" key="2">
    <source>
        <dbReference type="SAM" id="Phobius"/>
    </source>
</evidence>
<dbReference type="EMBL" id="GISG01265357">
    <property type="protein sequence ID" value="MBA4674947.1"/>
    <property type="molecule type" value="Transcribed_RNA"/>
</dbReference>
<name>A0A7C9EZ51_OPUST</name>
<sequence length="579" mass="65638">MYTLPASSSVSSLSLLTHGLPLPHYRLPNIVIIPRITFLTPHRHRRRLRISSAIAENTNINAFDDDVSWFSLDDPALDAFNGWAFPETRISKKTTGFPTFLVAGIGSLAVLVAALAYFSCARNGFRLPFRSPFPGLSLPFVTESRDTKTPDSDADASSEVHKISGLDEMESSEIVAESMTSEDHRSELGEKRQPRVITVAVDSIQQEALFLLKQLKIIDENVRADQLCTRREYARWLVRASSLLERNPKHKITKAVALAGSVTSAFEDVDTRDQDFDSIQALAEAGVVLSKLSSKYNSDDGDVYFYPERFISRRDLIDWRAQVEYDFAITGNQEMLKTKLGLMDVKEISLDKWPGLFMDMLAGDKGLLRRVFGQIKRLEPNKPCTVAQAAVALTSGRMTEAIHSELSRIEAEESAREAAKEEIKKELLDRGEIQRYWAQKMEEVTAHCLEVQQLYINALKELEEEKVVHEIIFSGYMKEKAAMDCQKQLLNALKGEVHEMSEKLVSERGELIAEEETLQTIRQDLQAKIEGILDAKSMLEAEIESLRILRSWIEDEARKSQARWKVLEEVGRRWKWDGQ</sequence>
<keyword evidence="2" id="KW-0812">Transmembrane</keyword>
<dbReference type="AlphaFoldDB" id="A0A7C9EZ51"/>
<organism evidence="3">
    <name type="scientific">Opuntia streptacantha</name>
    <name type="common">Prickly pear cactus</name>
    <name type="synonym">Opuntia cardona</name>
    <dbReference type="NCBI Taxonomy" id="393608"/>
    <lineage>
        <taxon>Eukaryota</taxon>
        <taxon>Viridiplantae</taxon>
        <taxon>Streptophyta</taxon>
        <taxon>Embryophyta</taxon>
        <taxon>Tracheophyta</taxon>
        <taxon>Spermatophyta</taxon>
        <taxon>Magnoliopsida</taxon>
        <taxon>eudicotyledons</taxon>
        <taxon>Gunneridae</taxon>
        <taxon>Pentapetalae</taxon>
        <taxon>Caryophyllales</taxon>
        <taxon>Cactineae</taxon>
        <taxon>Cactaceae</taxon>
        <taxon>Opuntioideae</taxon>
        <taxon>Opuntia</taxon>
    </lineage>
</organism>
<reference evidence="3" key="1">
    <citation type="journal article" date="2013" name="J. Plant Res.">
        <title>Effect of fungi and light on seed germination of three Opuntia species from semiarid lands of central Mexico.</title>
        <authorList>
            <person name="Delgado-Sanchez P."/>
            <person name="Jimenez-Bremont J.F."/>
            <person name="Guerrero-Gonzalez Mde L."/>
            <person name="Flores J."/>
        </authorList>
    </citation>
    <scope>NUCLEOTIDE SEQUENCE</scope>
    <source>
        <tissue evidence="3">Cladode</tissue>
    </source>
</reference>
<dbReference type="PANTHER" id="PTHR33740">
    <property type="entry name" value="GPI-ANCHORED ADHESIN-LIKE PROTEIN"/>
    <property type="match status" value="1"/>
</dbReference>
<reference evidence="3" key="2">
    <citation type="submission" date="2020-07" db="EMBL/GenBank/DDBJ databases">
        <authorList>
            <person name="Vera ALvarez R."/>
            <person name="Arias-Moreno D.M."/>
            <person name="Jimenez-Jacinto V."/>
            <person name="Jimenez-Bremont J.F."/>
            <person name="Swaminathan K."/>
            <person name="Moose S.P."/>
            <person name="Guerrero-Gonzalez M.L."/>
            <person name="Marino-Ramirez L."/>
            <person name="Landsman D."/>
            <person name="Rodriguez-Kessler M."/>
            <person name="Delgado-Sanchez P."/>
        </authorList>
    </citation>
    <scope>NUCLEOTIDE SEQUENCE</scope>
    <source>
        <tissue evidence="3">Cladode</tissue>
    </source>
</reference>
<proteinExistence type="predicted"/>
<keyword evidence="2" id="KW-0472">Membrane</keyword>
<evidence type="ECO:0000313" key="3">
    <source>
        <dbReference type="EMBL" id="MBA4674947.1"/>
    </source>
</evidence>
<keyword evidence="2" id="KW-1133">Transmembrane helix</keyword>
<protein>
    <recommendedName>
        <fullName evidence="4">SLH domain-containing protein</fullName>
    </recommendedName>
</protein>
<feature type="coiled-coil region" evidence="1">
    <location>
        <begin position="483"/>
        <end position="542"/>
    </location>
</feature>
<keyword evidence="1" id="KW-0175">Coiled coil</keyword>
<dbReference type="PANTHER" id="PTHR33740:SF1">
    <property type="entry name" value="SLH DOMAIN PROTEIN"/>
    <property type="match status" value="1"/>
</dbReference>
<dbReference type="EMBL" id="GISG01265356">
    <property type="protein sequence ID" value="MBA4674946.1"/>
    <property type="molecule type" value="Transcribed_RNA"/>
</dbReference>
<evidence type="ECO:0008006" key="4">
    <source>
        <dbReference type="Google" id="ProtNLM"/>
    </source>
</evidence>
<feature type="transmembrane region" description="Helical" evidence="2">
    <location>
        <begin position="99"/>
        <end position="118"/>
    </location>
</feature>
<feature type="coiled-coil region" evidence="1">
    <location>
        <begin position="402"/>
        <end position="429"/>
    </location>
</feature>
<evidence type="ECO:0000256" key="1">
    <source>
        <dbReference type="SAM" id="Coils"/>
    </source>
</evidence>